<dbReference type="InterPro" id="IPR051325">
    <property type="entry name" value="Nudix_hydrolase_domain"/>
</dbReference>
<protein>
    <submittedName>
        <fullName evidence="4">NUDIX domain-containing protein</fullName>
    </submittedName>
</protein>
<dbReference type="InterPro" id="IPR015797">
    <property type="entry name" value="NUDIX_hydrolase-like_dom_sf"/>
</dbReference>
<evidence type="ECO:0000256" key="1">
    <source>
        <dbReference type="ARBA" id="ARBA00022801"/>
    </source>
</evidence>
<dbReference type="PANTHER" id="PTHR21340:SF0">
    <property type="entry name" value="BIS(5'-NUCLEOSYL)-TETRAPHOSPHATASE [ASYMMETRICAL]"/>
    <property type="match status" value="1"/>
</dbReference>
<dbReference type="EMBL" id="JAALLS010000009">
    <property type="protein sequence ID" value="NGP88411.1"/>
    <property type="molecule type" value="Genomic_DNA"/>
</dbReference>
<dbReference type="AlphaFoldDB" id="A0A6M1T8Q1"/>
<evidence type="ECO:0000256" key="2">
    <source>
        <dbReference type="RuleBase" id="RU003476"/>
    </source>
</evidence>
<keyword evidence="5" id="KW-1185">Reference proteome</keyword>
<evidence type="ECO:0000259" key="3">
    <source>
        <dbReference type="PROSITE" id="PS51462"/>
    </source>
</evidence>
<dbReference type="InterPro" id="IPR020476">
    <property type="entry name" value="Nudix_hydrolase"/>
</dbReference>
<dbReference type="PANTHER" id="PTHR21340">
    <property type="entry name" value="DIADENOSINE 5,5-P1,P4-TETRAPHOSPHATE PYROPHOSPHOHYDROLASE MUTT"/>
    <property type="match status" value="1"/>
</dbReference>
<evidence type="ECO:0000313" key="5">
    <source>
        <dbReference type="Proteomes" id="UP000479132"/>
    </source>
</evidence>
<dbReference type="Pfam" id="PF00293">
    <property type="entry name" value="NUDIX"/>
    <property type="match status" value="1"/>
</dbReference>
<organism evidence="4 5">
    <name type="scientific">Fodinibius halophilus</name>
    <dbReference type="NCBI Taxonomy" id="1736908"/>
    <lineage>
        <taxon>Bacteria</taxon>
        <taxon>Pseudomonadati</taxon>
        <taxon>Balneolota</taxon>
        <taxon>Balneolia</taxon>
        <taxon>Balneolales</taxon>
        <taxon>Balneolaceae</taxon>
        <taxon>Fodinibius</taxon>
    </lineage>
</organism>
<dbReference type="GO" id="GO:0006167">
    <property type="term" value="P:AMP biosynthetic process"/>
    <property type="evidence" value="ECO:0007669"/>
    <property type="project" value="TreeGrafter"/>
</dbReference>
<feature type="domain" description="Nudix hydrolase" evidence="3">
    <location>
        <begin position="5"/>
        <end position="141"/>
    </location>
</feature>
<comment type="similarity">
    <text evidence="2">Belongs to the Nudix hydrolase family.</text>
</comment>
<dbReference type="PROSITE" id="PS51462">
    <property type="entry name" value="NUDIX"/>
    <property type="match status" value="1"/>
</dbReference>
<dbReference type="InterPro" id="IPR000086">
    <property type="entry name" value="NUDIX_hydrolase_dom"/>
</dbReference>
<dbReference type="PROSITE" id="PS00893">
    <property type="entry name" value="NUDIX_BOX"/>
    <property type="match status" value="1"/>
</dbReference>
<keyword evidence="1 2" id="KW-0378">Hydrolase</keyword>
<accession>A0A6M1T8Q1</accession>
<dbReference type="PRINTS" id="PR00502">
    <property type="entry name" value="NUDIXFAMILY"/>
</dbReference>
<name>A0A6M1T8Q1_9BACT</name>
<comment type="caution">
    <text evidence="4">The sequence shown here is derived from an EMBL/GenBank/DDBJ whole genome shotgun (WGS) entry which is preliminary data.</text>
</comment>
<dbReference type="CDD" id="cd03673">
    <property type="entry name" value="NUDIX_Ap6A_hydrolase"/>
    <property type="match status" value="1"/>
</dbReference>
<reference evidence="4 5" key="1">
    <citation type="submission" date="2020-02" db="EMBL/GenBank/DDBJ databases">
        <title>Aliifodinibius halophilus 2W32, complete genome.</title>
        <authorList>
            <person name="Li Y."/>
            <person name="Wu S."/>
        </authorList>
    </citation>
    <scope>NUCLEOTIDE SEQUENCE [LARGE SCALE GENOMIC DNA]</scope>
    <source>
        <strain evidence="4 5">2W32</strain>
    </source>
</reference>
<sequence length="148" mass="16670">MSDIEPITAAGGVLFKDESEATPPQIVLIYRRGVWDLPKGKIEEGESIEECAVREVAEEIGLSELPNIVGGLQQTYHEYEQDGTCYGKTTYWFVMQYEDWCDEHLKPQAEEGIEQVQWAFVNEAIGKVGYANLEEVLTTFASWISSAE</sequence>
<evidence type="ECO:0000313" key="4">
    <source>
        <dbReference type="EMBL" id="NGP88411.1"/>
    </source>
</evidence>
<dbReference type="Proteomes" id="UP000479132">
    <property type="component" value="Unassembled WGS sequence"/>
</dbReference>
<dbReference type="SUPFAM" id="SSF55811">
    <property type="entry name" value="Nudix"/>
    <property type="match status" value="1"/>
</dbReference>
<proteinExistence type="inferred from homology"/>
<dbReference type="RefSeq" id="WP_165268103.1">
    <property type="nucleotide sequence ID" value="NZ_JAALLS010000009.1"/>
</dbReference>
<dbReference type="Gene3D" id="3.90.79.10">
    <property type="entry name" value="Nucleoside Triphosphate Pyrophosphohydrolase"/>
    <property type="match status" value="1"/>
</dbReference>
<gene>
    <name evidence="4" type="ORF">G3569_08585</name>
</gene>
<dbReference type="InterPro" id="IPR020084">
    <property type="entry name" value="NUDIX_hydrolase_CS"/>
</dbReference>
<dbReference type="GO" id="GO:0006754">
    <property type="term" value="P:ATP biosynthetic process"/>
    <property type="evidence" value="ECO:0007669"/>
    <property type="project" value="TreeGrafter"/>
</dbReference>
<dbReference type="GO" id="GO:0004081">
    <property type="term" value="F:bis(5'-nucleosyl)-tetraphosphatase (asymmetrical) activity"/>
    <property type="evidence" value="ECO:0007669"/>
    <property type="project" value="TreeGrafter"/>
</dbReference>